<sequence length="348" mass="39164">MKQLLTSVRITFITGNIFLKSLSQILLLFSFLLVTPLTKASTVADSSSINPSKLFYFIFDNDATFKVDYYYTQGIGVVHYNPSFRKSLLNKVLLQPGSAYAEKFYGLAFKHDSFTPTNIRDSNLRIGDRPYASYMFVSQLAGSTHKSSHERFISSLDLGVMGPATGAGKFQRVIHEYLHHGIPQGWKYQIKTDIVLNYNLEYQKGLVHTQPLELIGEGGASLGTLYTNVRAGTYLRFGWMNSNFSDLGISNKTARSQENLRKFQFYAFGRSQGKLVGYNATMQGGIFNSNNIYTLSAKEISRTVLESQAGLVCIIKGLRLESAVNFMSPEFKGSRRHKWMHFNVGFAF</sequence>
<dbReference type="Pfam" id="PF09982">
    <property type="entry name" value="LpxR"/>
    <property type="match status" value="1"/>
</dbReference>
<name>A0A7L7LD40_9BACT</name>
<dbReference type="Gene3D" id="2.40.128.140">
    <property type="entry name" value="Outer membrane protein"/>
    <property type="match status" value="1"/>
</dbReference>
<reference evidence="1 2" key="2">
    <citation type="submission" date="2020-08" db="EMBL/GenBank/DDBJ databases">
        <title>Adhaeribacter dokdonensis sp. nov., isolated from the rhizosphere of Elymus tsukushiensis, a plant native to the Dokdo Islands, Republic of Korea.</title>
        <authorList>
            <person name="Ghim S.Y."/>
        </authorList>
    </citation>
    <scope>NUCLEOTIDE SEQUENCE [LARGE SCALE GENOMIC DNA]</scope>
    <source>
        <strain evidence="1 2">KUDC8001</strain>
    </source>
</reference>
<reference evidence="1 2" key="1">
    <citation type="submission" date="2020-06" db="EMBL/GenBank/DDBJ databases">
        <authorList>
            <person name="Hwang Y.J."/>
        </authorList>
    </citation>
    <scope>NUCLEOTIDE SEQUENCE [LARGE SCALE GENOMIC DNA]</scope>
    <source>
        <strain evidence="1 2">KUDC8001</strain>
    </source>
</reference>
<dbReference type="RefSeq" id="WP_182413200.1">
    <property type="nucleotide sequence ID" value="NZ_CP055153.1"/>
</dbReference>
<evidence type="ECO:0000313" key="2">
    <source>
        <dbReference type="Proteomes" id="UP000514509"/>
    </source>
</evidence>
<evidence type="ECO:0000313" key="1">
    <source>
        <dbReference type="EMBL" id="QMU30758.1"/>
    </source>
</evidence>
<dbReference type="InterPro" id="IPR037107">
    <property type="entry name" value="Put_OMP_sf"/>
</dbReference>
<organism evidence="1 2">
    <name type="scientific">Adhaeribacter radiodurans</name>
    <dbReference type="NCBI Taxonomy" id="2745197"/>
    <lineage>
        <taxon>Bacteria</taxon>
        <taxon>Pseudomonadati</taxon>
        <taxon>Bacteroidota</taxon>
        <taxon>Cytophagia</taxon>
        <taxon>Cytophagales</taxon>
        <taxon>Hymenobacteraceae</taxon>
        <taxon>Adhaeribacter</taxon>
    </lineage>
</organism>
<dbReference type="InterPro" id="IPR018707">
    <property type="entry name" value="LpxR"/>
</dbReference>
<dbReference type="EMBL" id="CP055153">
    <property type="protein sequence ID" value="QMU30758.1"/>
    <property type="molecule type" value="Genomic_DNA"/>
</dbReference>
<accession>A0A7L7LD40</accession>
<protein>
    <submittedName>
        <fullName evidence="1">Lipid A deacylase LpxR family protein</fullName>
    </submittedName>
</protein>
<dbReference type="AlphaFoldDB" id="A0A7L7LD40"/>
<dbReference type="Proteomes" id="UP000514509">
    <property type="component" value="Chromosome"/>
</dbReference>
<gene>
    <name evidence="1" type="ORF">HUW48_23220</name>
</gene>
<proteinExistence type="predicted"/>
<dbReference type="KEGG" id="add:HUW48_23220"/>
<keyword evidence="2" id="KW-1185">Reference proteome</keyword>